<keyword evidence="2" id="KW-1185">Reference proteome</keyword>
<dbReference type="AlphaFoldDB" id="A0A8J3EMK0"/>
<accession>A0A8J3EMK0</accession>
<sequence length="85" mass="9820">MTFKKATIICLTLLLLLLGLYMLSNYSQLNPKPKVVFVTSASHISQNQPSKLTHFKITNQKEVQKMYRILIHSPNAQRSYKLSIR</sequence>
<name>A0A8J3EMK0_9BACL</name>
<reference evidence="1" key="2">
    <citation type="submission" date="2020-09" db="EMBL/GenBank/DDBJ databases">
        <authorList>
            <person name="Sun Q."/>
            <person name="Zhou Y."/>
        </authorList>
    </citation>
    <scope>NUCLEOTIDE SEQUENCE</scope>
    <source>
        <strain evidence="1">CGMCC 1.12777</strain>
    </source>
</reference>
<proteinExistence type="predicted"/>
<dbReference type="EMBL" id="BMFV01000017">
    <property type="protein sequence ID" value="GGH83134.1"/>
    <property type="molecule type" value="Genomic_DNA"/>
</dbReference>
<reference evidence="1" key="1">
    <citation type="journal article" date="2014" name="Int. J. Syst. Evol. Microbiol.">
        <title>Complete genome sequence of Corynebacterium casei LMG S-19264T (=DSM 44701T), isolated from a smear-ripened cheese.</title>
        <authorList>
            <consortium name="US DOE Joint Genome Institute (JGI-PGF)"/>
            <person name="Walter F."/>
            <person name="Albersmeier A."/>
            <person name="Kalinowski J."/>
            <person name="Ruckert C."/>
        </authorList>
    </citation>
    <scope>NUCLEOTIDE SEQUENCE</scope>
    <source>
        <strain evidence="1">CGMCC 1.12777</strain>
    </source>
</reference>
<evidence type="ECO:0000313" key="1">
    <source>
        <dbReference type="EMBL" id="GGH83134.1"/>
    </source>
</evidence>
<dbReference type="Proteomes" id="UP000656813">
    <property type="component" value="Unassembled WGS sequence"/>
</dbReference>
<protein>
    <submittedName>
        <fullName evidence="1">Uncharacterized protein</fullName>
    </submittedName>
</protein>
<organism evidence="1 2">
    <name type="scientific">Pullulanibacillus pueri</name>
    <dbReference type="NCBI Taxonomy" id="1437324"/>
    <lineage>
        <taxon>Bacteria</taxon>
        <taxon>Bacillati</taxon>
        <taxon>Bacillota</taxon>
        <taxon>Bacilli</taxon>
        <taxon>Bacillales</taxon>
        <taxon>Sporolactobacillaceae</taxon>
        <taxon>Pullulanibacillus</taxon>
    </lineage>
</organism>
<gene>
    <name evidence="1" type="ORF">GCM10007096_23550</name>
</gene>
<comment type="caution">
    <text evidence="1">The sequence shown here is derived from an EMBL/GenBank/DDBJ whole genome shotgun (WGS) entry which is preliminary data.</text>
</comment>
<evidence type="ECO:0000313" key="2">
    <source>
        <dbReference type="Proteomes" id="UP000656813"/>
    </source>
</evidence>